<proteinExistence type="inferred from homology"/>
<evidence type="ECO:0000256" key="2">
    <source>
        <dbReference type="ARBA" id="ARBA00022487"/>
    </source>
</evidence>
<sequence length="584" mass="61843">MALLRLSGDRHLPRETAAAATGEPVGRITMKAIFAPLSRLFSTALFIAAISQGAPAKTVATPVAQSEARCAELGAVRLQGGRVTSATFESAAAAKAGSPEAPARPANCVVQGSINQRIGIDGRPYAIRFELRLPAAWSGRFYYQGGAGVDGVVPPADGVYPSGEHGQSALLSGMAVVTTDSGHEAVSGVGNGAFLFGADPQARDEYGDQQLPLVTDAAKRLIAQYYGRAPEWSYFYGCSNGGRQAMAAAQKWPYLFDGIIACSPGFRLAQASIQGSIVRAQLAATIAPKKADGTPDISHALTAAQQDVIKALILRSCDALDGVADGMVSHPSQCRVEPLKWVCAADQSQNCLSPEVARYVRAFLAGGTLRDGRVIYSSIPADPQIVQYMGSEPEMYVGLFAGEASHVYTTPPTMTPDLIGYALKADADTEYRKLFASSAVFTRSGADFTNADSPNMDAFQRHGGKIIIYSGSADWAFPSPDVEAYYQSVQKRYGKAGTDSFARLYIVPGMLHGPSPYATDRFDVMGAMIDWVERGAAPDTLLAKAAPDAAWPGRTRPLCAFPKESTYNGSGSIEQATSFHCHAP</sequence>
<evidence type="ECO:0000256" key="3">
    <source>
        <dbReference type="ARBA" id="ARBA00022723"/>
    </source>
</evidence>
<dbReference type="GO" id="GO:0046872">
    <property type="term" value="F:metal ion binding"/>
    <property type="evidence" value="ECO:0007669"/>
    <property type="project" value="UniProtKB-KW"/>
</dbReference>
<dbReference type="Gene3D" id="3.40.50.1820">
    <property type="entry name" value="alpha/beta hydrolase"/>
    <property type="match status" value="1"/>
</dbReference>
<evidence type="ECO:0000313" key="9">
    <source>
        <dbReference type="Proteomes" id="UP000244162"/>
    </source>
</evidence>
<organism evidence="8 9">
    <name type="scientific">Sphingomonas oleivorans</name>
    <dbReference type="NCBI Taxonomy" id="1735121"/>
    <lineage>
        <taxon>Bacteria</taxon>
        <taxon>Pseudomonadati</taxon>
        <taxon>Pseudomonadota</taxon>
        <taxon>Alphaproteobacteria</taxon>
        <taxon>Sphingomonadales</taxon>
        <taxon>Sphingomonadaceae</taxon>
        <taxon>Sphingomonas</taxon>
    </lineage>
</organism>
<evidence type="ECO:0000256" key="5">
    <source>
        <dbReference type="ARBA" id="ARBA00022801"/>
    </source>
</evidence>
<keyword evidence="4" id="KW-0732">Signal</keyword>
<evidence type="ECO:0000256" key="4">
    <source>
        <dbReference type="ARBA" id="ARBA00022729"/>
    </source>
</evidence>
<dbReference type="Proteomes" id="UP000244162">
    <property type="component" value="Unassembled WGS sequence"/>
</dbReference>
<keyword evidence="9" id="KW-1185">Reference proteome</keyword>
<dbReference type="OrthoDB" id="7197884at2"/>
<keyword evidence="7" id="KW-1015">Disulfide bond</keyword>
<evidence type="ECO:0000256" key="7">
    <source>
        <dbReference type="ARBA" id="ARBA00023157"/>
    </source>
</evidence>
<gene>
    <name evidence="8" type="ORF">CLG96_16560</name>
</gene>
<dbReference type="Pfam" id="PF07519">
    <property type="entry name" value="Tannase"/>
    <property type="match status" value="1"/>
</dbReference>
<keyword evidence="3" id="KW-0479">Metal-binding</keyword>
<evidence type="ECO:0000313" key="8">
    <source>
        <dbReference type="EMBL" id="PTQ07764.1"/>
    </source>
</evidence>
<keyword evidence="2" id="KW-0719">Serine esterase</keyword>
<evidence type="ECO:0000256" key="6">
    <source>
        <dbReference type="ARBA" id="ARBA00022837"/>
    </source>
</evidence>
<dbReference type="SUPFAM" id="SSF53474">
    <property type="entry name" value="alpha/beta-Hydrolases"/>
    <property type="match status" value="1"/>
</dbReference>
<comment type="caution">
    <text evidence="8">The sequence shown here is derived from an EMBL/GenBank/DDBJ whole genome shotgun (WGS) entry which is preliminary data.</text>
</comment>
<comment type="similarity">
    <text evidence="1">Belongs to the tannase family.</text>
</comment>
<keyword evidence="5 8" id="KW-0378">Hydrolase</keyword>
<dbReference type="InterPro" id="IPR011118">
    <property type="entry name" value="Tannase/feruloyl_esterase"/>
</dbReference>
<evidence type="ECO:0000256" key="1">
    <source>
        <dbReference type="ARBA" id="ARBA00006249"/>
    </source>
</evidence>
<dbReference type="PANTHER" id="PTHR33938:SF15">
    <property type="entry name" value="FERULOYL ESTERASE B-RELATED"/>
    <property type="match status" value="1"/>
</dbReference>
<protein>
    <submittedName>
        <fullName evidence="8">Tannase/feruloyl esterase family alpha/beta hydrolase</fullName>
    </submittedName>
</protein>
<dbReference type="AlphaFoldDB" id="A0A2T5FTZ4"/>
<name>A0A2T5FTZ4_9SPHN</name>
<dbReference type="InterPro" id="IPR029058">
    <property type="entry name" value="AB_hydrolase_fold"/>
</dbReference>
<accession>A0A2T5FTZ4</accession>
<dbReference type="PANTHER" id="PTHR33938">
    <property type="entry name" value="FERULOYL ESTERASE B-RELATED"/>
    <property type="match status" value="1"/>
</dbReference>
<dbReference type="EMBL" id="NWBU01000017">
    <property type="protein sequence ID" value="PTQ07764.1"/>
    <property type="molecule type" value="Genomic_DNA"/>
</dbReference>
<keyword evidence="6" id="KW-0106">Calcium</keyword>
<dbReference type="GO" id="GO:0052689">
    <property type="term" value="F:carboxylic ester hydrolase activity"/>
    <property type="evidence" value="ECO:0007669"/>
    <property type="project" value="UniProtKB-KW"/>
</dbReference>
<reference evidence="8 9" key="1">
    <citation type="submission" date="2017-09" db="EMBL/GenBank/DDBJ databases">
        <title>Sphingomonas panjinensis sp.nov., isolated from oil-contaminated soil.</title>
        <authorList>
            <person name="Wang L."/>
            <person name="Chen L."/>
        </authorList>
    </citation>
    <scope>NUCLEOTIDE SEQUENCE [LARGE SCALE GENOMIC DNA]</scope>
    <source>
        <strain evidence="8 9">FW-11</strain>
    </source>
</reference>